<dbReference type="RefSeq" id="WP_407032362.1">
    <property type="nucleotide sequence ID" value="NZ_JAQGEF010000021.1"/>
</dbReference>
<dbReference type="Proteomes" id="UP001210231">
    <property type="component" value="Unassembled WGS sequence"/>
</dbReference>
<evidence type="ECO:0008006" key="3">
    <source>
        <dbReference type="Google" id="ProtNLM"/>
    </source>
</evidence>
<accession>A0ABT4UPF1</accession>
<dbReference type="Gene3D" id="3.40.50.12580">
    <property type="match status" value="1"/>
</dbReference>
<keyword evidence="2" id="KW-1185">Reference proteome</keyword>
<evidence type="ECO:0000313" key="1">
    <source>
        <dbReference type="EMBL" id="MDA3616033.1"/>
    </source>
</evidence>
<protein>
    <recommendedName>
        <fullName evidence="3">UDP-glycosyltransferase</fullName>
    </recommendedName>
</protein>
<reference evidence="1 2" key="1">
    <citation type="submission" date="2022-12" db="EMBL/GenBank/DDBJ databases">
        <title>Chitinophagaceae gen. sp. nov., a new member of the family Chitinophagaceae, isolated from soil in a chemical factory.</title>
        <authorList>
            <person name="Ke Z."/>
        </authorList>
    </citation>
    <scope>NUCLEOTIDE SEQUENCE [LARGE SCALE GENOMIC DNA]</scope>
    <source>
        <strain evidence="1 2">LY-5</strain>
    </source>
</reference>
<comment type="caution">
    <text evidence="1">The sequence shown here is derived from an EMBL/GenBank/DDBJ whole genome shotgun (WGS) entry which is preliminary data.</text>
</comment>
<organism evidence="1 2">
    <name type="scientific">Polluticaenibacter yanchengensis</name>
    <dbReference type="NCBI Taxonomy" id="3014562"/>
    <lineage>
        <taxon>Bacteria</taxon>
        <taxon>Pseudomonadati</taxon>
        <taxon>Bacteroidota</taxon>
        <taxon>Chitinophagia</taxon>
        <taxon>Chitinophagales</taxon>
        <taxon>Chitinophagaceae</taxon>
        <taxon>Polluticaenibacter</taxon>
    </lineage>
</organism>
<name>A0ABT4UPF1_9BACT</name>
<sequence>MRTIGILLPDGVGIKNYLYSNLLEELNKREQVNVVIFHSSELSNVKSLVNFDKFNVSYIPFRNYREDFKSRFLRESVAYARLKHFTEKLNNPTILKTKTIASKFTKKAFLKSVQLFAGTIYKDYNKILKLEAKYQKHLAQCDFSFYENLLTENKIDLIISLHQRPIINIPFYEAAKRLSVKRISVIYSWDNIAKAKLYSLADKYLLWSSFMKNQMNLFYPEIPNDKLIITGTPQFNFYRNSKFVLPKQEFCNKFKLDINKSKILFTGSDYRTSPYDDLLLISTAEAILKLPEEKRPELIFRRSPADTSGRHNYVLSKYPWIVSIDPIWVNNGNNWGGAVPTFDDISNITNVVNNVNVIINVSSTMALDGAILDKPCIYLAFTPQKGLDEGFDYARDIHSEDHFKEMKKMNAVQYIYDEKDYSESIINIIESPEKYCTGKHDFLHLITNSIITEAESNIANVIINSLNEKTA</sequence>
<proteinExistence type="predicted"/>
<dbReference type="InterPro" id="IPR043148">
    <property type="entry name" value="TagF_C"/>
</dbReference>
<dbReference type="EMBL" id="JAQGEF010000021">
    <property type="protein sequence ID" value="MDA3616033.1"/>
    <property type="molecule type" value="Genomic_DNA"/>
</dbReference>
<evidence type="ECO:0000313" key="2">
    <source>
        <dbReference type="Proteomes" id="UP001210231"/>
    </source>
</evidence>
<gene>
    <name evidence="1" type="ORF">O3P16_14555</name>
</gene>
<dbReference type="SUPFAM" id="SSF53756">
    <property type="entry name" value="UDP-Glycosyltransferase/glycogen phosphorylase"/>
    <property type="match status" value="1"/>
</dbReference>